<dbReference type="Pfam" id="PF00005">
    <property type="entry name" value="ABC_tran"/>
    <property type="match status" value="1"/>
</dbReference>
<dbReference type="PROSITE" id="PS00211">
    <property type="entry name" value="ABC_TRANSPORTER_1"/>
    <property type="match status" value="1"/>
</dbReference>
<evidence type="ECO:0000256" key="4">
    <source>
        <dbReference type="ARBA" id="ARBA00022840"/>
    </source>
</evidence>
<reference evidence="6 7" key="1">
    <citation type="submission" date="2018-06" db="EMBL/GenBank/DDBJ databases">
        <title>Genomic Encyclopedia of Type Strains, Phase IV (KMG-IV): sequencing the most valuable type-strain genomes for metagenomic binning, comparative biology and taxonomic classification.</title>
        <authorList>
            <person name="Goeker M."/>
        </authorList>
    </citation>
    <scope>NUCLEOTIDE SEQUENCE [LARGE SCALE GENOMIC DNA]</scope>
    <source>
        <strain evidence="6 7">DSM 44599</strain>
    </source>
</reference>
<dbReference type="SMART" id="SM00382">
    <property type="entry name" value="AAA"/>
    <property type="match status" value="1"/>
</dbReference>
<dbReference type="Proteomes" id="UP000252586">
    <property type="component" value="Unassembled WGS sequence"/>
</dbReference>
<dbReference type="STRING" id="1210090.GCA_001613185_04251"/>
<dbReference type="PANTHER" id="PTHR43335:SF4">
    <property type="entry name" value="ABC TRANSPORTER, ATP-BINDING PROTEIN"/>
    <property type="match status" value="1"/>
</dbReference>
<gene>
    <name evidence="6" type="ORF">DFR74_10137</name>
</gene>
<comment type="similarity">
    <text evidence="1">Belongs to the ABC transporter superfamily.</text>
</comment>
<dbReference type="SUPFAM" id="SSF52540">
    <property type="entry name" value="P-loop containing nucleoside triphosphate hydrolases"/>
    <property type="match status" value="1"/>
</dbReference>
<sequence>MSAVIAAEALSKYFGRHPAVIDLDLDIPPGVVFGYLGPNGAGKTTTIRMLVGLSRPSSGRVLIGGADAVRDRAAAQHRIGYLPGQFVAYPDLTAREYLGYLAHLRGGVDHKAVTRLAERLDLDTGGRIGAMSHGNRQKVGLVQAFMAEPEVIVLDEPTTGLDPLVQREFQAIVREARERGATVFLSSHVLSEVQAVADTVGILRQGRLVEVRAVTELTARALHRLRFEFAGTPPNAAIVRALDGVRTVRVEGRTAHVEIEGSTAELLKVVAPHDVVDITGHEPDLEDVFLTYYGRE</sequence>
<dbReference type="CDD" id="cd03230">
    <property type="entry name" value="ABC_DR_subfamily_A"/>
    <property type="match status" value="1"/>
</dbReference>
<keyword evidence="7" id="KW-1185">Reference proteome</keyword>
<dbReference type="GO" id="GO:0005524">
    <property type="term" value="F:ATP binding"/>
    <property type="evidence" value="ECO:0007669"/>
    <property type="project" value="UniProtKB-KW"/>
</dbReference>
<evidence type="ECO:0000313" key="7">
    <source>
        <dbReference type="Proteomes" id="UP000252586"/>
    </source>
</evidence>
<keyword evidence="2" id="KW-0813">Transport</keyword>
<proteinExistence type="inferred from homology"/>
<keyword evidence="3" id="KW-0547">Nucleotide-binding</keyword>
<dbReference type="PROSITE" id="PS50893">
    <property type="entry name" value="ABC_TRANSPORTER_2"/>
    <property type="match status" value="1"/>
</dbReference>
<accession>A0A366E0X3</accession>
<evidence type="ECO:0000256" key="2">
    <source>
        <dbReference type="ARBA" id="ARBA00022448"/>
    </source>
</evidence>
<evidence type="ECO:0000259" key="5">
    <source>
        <dbReference type="PROSITE" id="PS50893"/>
    </source>
</evidence>
<protein>
    <submittedName>
        <fullName evidence="6">ABC-2 type transport system ATP-binding protein</fullName>
    </submittedName>
</protein>
<dbReference type="InterPro" id="IPR003593">
    <property type="entry name" value="AAA+_ATPase"/>
</dbReference>
<name>A0A366E0X3_9NOCA</name>
<dbReference type="GO" id="GO:0016887">
    <property type="term" value="F:ATP hydrolysis activity"/>
    <property type="evidence" value="ECO:0007669"/>
    <property type="project" value="InterPro"/>
</dbReference>
<dbReference type="EMBL" id="QNRE01000001">
    <property type="protein sequence ID" value="RBO96026.1"/>
    <property type="molecule type" value="Genomic_DNA"/>
</dbReference>
<dbReference type="InterPro" id="IPR003439">
    <property type="entry name" value="ABC_transporter-like_ATP-bd"/>
</dbReference>
<evidence type="ECO:0000256" key="3">
    <source>
        <dbReference type="ARBA" id="ARBA00022741"/>
    </source>
</evidence>
<comment type="caution">
    <text evidence="6">The sequence shown here is derived from an EMBL/GenBank/DDBJ whole genome shotgun (WGS) entry which is preliminary data.</text>
</comment>
<dbReference type="InterPro" id="IPR017871">
    <property type="entry name" value="ABC_transporter-like_CS"/>
</dbReference>
<dbReference type="RefSeq" id="WP_067510991.1">
    <property type="nucleotide sequence ID" value="NZ_JADLPW010000001.1"/>
</dbReference>
<dbReference type="InterPro" id="IPR027417">
    <property type="entry name" value="P-loop_NTPase"/>
</dbReference>
<organism evidence="6 7">
    <name type="scientific">Nocardia puris</name>
    <dbReference type="NCBI Taxonomy" id="208602"/>
    <lineage>
        <taxon>Bacteria</taxon>
        <taxon>Bacillati</taxon>
        <taxon>Actinomycetota</taxon>
        <taxon>Actinomycetes</taxon>
        <taxon>Mycobacteriales</taxon>
        <taxon>Nocardiaceae</taxon>
        <taxon>Nocardia</taxon>
    </lineage>
</organism>
<dbReference type="OrthoDB" id="9804819at2"/>
<dbReference type="PANTHER" id="PTHR43335">
    <property type="entry name" value="ABC TRANSPORTER, ATP-BINDING PROTEIN"/>
    <property type="match status" value="1"/>
</dbReference>
<evidence type="ECO:0000313" key="6">
    <source>
        <dbReference type="EMBL" id="RBO96026.1"/>
    </source>
</evidence>
<dbReference type="Gene3D" id="3.40.50.300">
    <property type="entry name" value="P-loop containing nucleotide triphosphate hydrolases"/>
    <property type="match status" value="1"/>
</dbReference>
<dbReference type="AlphaFoldDB" id="A0A366E0X3"/>
<keyword evidence="4 6" id="KW-0067">ATP-binding</keyword>
<feature type="domain" description="ABC transporter" evidence="5">
    <location>
        <begin position="5"/>
        <end position="230"/>
    </location>
</feature>
<evidence type="ECO:0000256" key="1">
    <source>
        <dbReference type="ARBA" id="ARBA00005417"/>
    </source>
</evidence>